<dbReference type="PANTHER" id="PTHR36978">
    <property type="entry name" value="P-LOOP CONTAINING NUCLEOTIDE TRIPHOSPHATE HYDROLASE"/>
    <property type="match status" value="1"/>
</dbReference>
<keyword evidence="1" id="KW-1133">Transmembrane helix</keyword>
<dbReference type="InterPro" id="IPR040632">
    <property type="entry name" value="Sulfotransfer_4"/>
</dbReference>
<dbReference type="Pfam" id="PF17784">
    <property type="entry name" value="Sulfotransfer_4"/>
    <property type="match status" value="1"/>
</dbReference>
<keyword evidence="1" id="KW-0812">Transmembrane</keyword>
<accession>A0A9P6KT72</accession>
<dbReference type="InterPro" id="IPR027417">
    <property type="entry name" value="P-loop_NTPase"/>
</dbReference>
<dbReference type="AlphaFoldDB" id="A0A9P6KT72"/>
<evidence type="ECO:0000313" key="2">
    <source>
        <dbReference type="EMBL" id="KAF9737965.1"/>
    </source>
</evidence>
<protein>
    <recommendedName>
        <fullName evidence="4">Efflux pump antibiotic resistance protein</fullName>
    </recommendedName>
</protein>
<organism evidence="2 3">
    <name type="scientific">Paraphaeosphaeria minitans</name>
    <dbReference type="NCBI Taxonomy" id="565426"/>
    <lineage>
        <taxon>Eukaryota</taxon>
        <taxon>Fungi</taxon>
        <taxon>Dikarya</taxon>
        <taxon>Ascomycota</taxon>
        <taxon>Pezizomycotina</taxon>
        <taxon>Dothideomycetes</taxon>
        <taxon>Pleosporomycetidae</taxon>
        <taxon>Pleosporales</taxon>
        <taxon>Massarineae</taxon>
        <taxon>Didymosphaeriaceae</taxon>
        <taxon>Paraphaeosphaeria</taxon>
    </lineage>
</organism>
<evidence type="ECO:0008006" key="4">
    <source>
        <dbReference type="Google" id="ProtNLM"/>
    </source>
</evidence>
<dbReference type="SUPFAM" id="SSF52540">
    <property type="entry name" value="P-loop containing nucleoside triphosphate hydrolases"/>
    <property type="match status" value="1"/>
</dbReference>
<dbReference type="OrthoDB" id="408152at2759"/>
<dbReference type="EMBL" id="WJXW01000003">
    <property type="protein sequence ID" value="KAF9737965.1"/>
    <property type="molecule type" value="Genomic_DNA"/>
</dbReference>
<dbReference type="PANTHER" id="PTHR36978:SF4">
    <property type="entry name" value="P-LOOP CONTAINING NUCLEOSIDE TRIPHOSPHATE HYDROLASE PROTEIN"/>
    <property type="match status" value="1"/>
</dbReference>
<dbReference type="Proteomes" id="UP000756921">
    <property type="component" value="Unassembled WGS sequence"/>
</dbReference>
<comment type="caution">
    <text evidence="2">The sequence shown here is derived from an EMBL/GenBank/DDBJ whole genome shotgun (WGS) entry which is preliminary data.</text>
</comment>
<proteinExistence type="predicted"/>
<evidence type="ECO:0000313" key="3">
    <source>
        <dbReference type="Proteomes" id="UP000756921"/>
    </source>
</evidence>
<feature type="transmembrane region" description="Helical" evidence="1">
    <location>
        <begin position="252"/>
        <end position="274"/>
    </location>
</feature>
<keyword evidence="1" id="KW-0472">Membrane</keyword>
<name>A0A9P6KT72_9PLEO</name>
<keyword evidence="3" id="KW-1185">Reference proteome</keyword>
<gene>
    <name evidence="2" type="ORF">PMIN01_03248</name>
</gene>
<sequence>MAEPRDRKGTGTGDHEPYPGLQIIHAGLFRTATKSMALAYRELGYTAHHGLDDVLNGNPWIQLEHAAEATWPGVQGSQPRVKFTRKDWDEIWAPYDVYTDLGSMFVPELIEAYPDAKVVIVKRDPDKWWPSFKTELLDSLWHPRAWLVNWITWNIIRCRAPFTMMKVHLGFFGVQNRADIDAVAKQRYEEYYEHVLRAVPAERRLVYELGSGWEPLCKFLDKPVPDKPFPRVNDRAEHDKGEKERMETIKKAFLKFLVPFLVAGAAVGIAIYAYRT</sequence>
<dbReference type="Gene3D" id="3.40.50.300">
    <property type="entry name" value="P-loop containing nucleotide triphosphate hydrolases"/>
    <property type="match status" value="1"/>
</dbReference>
<evidence type="ECO:0000256" key="1">
    <source>
        <dbReference type="SAM" id="Phobius"/>
    </source>
</evidence>
<reference evidence="2" key="1">
    <citation type="journal article" date="2020" name="Mol. Plant Microbe Interact.">
        <title>Genome Sequence of the Biocontrol Agent Coniothyrium minitans strain Conio (IMI 134523).</title>
        <authorList>
            <person name="Patel D."/>
            <person name="Shittu T.A."/>
            <person name="Baroncelli R."/>
            <person name="Muthumeenakshi S."/>
            <person name="Osborne T.H."/>
            <person name="Janganan T.K."/>
            <person name="Sreenivasaprasad S."/>
        </authorList>
    </citation>
    <scope>NUCLEOTIDE SEQUENCE</scope>
    <source>
        <strain evidence="2">Conio</strain>
    </source>
</reference>